<name>A0ACB8UES0_9APHY</name>
<reference evidence="1" key="1">
    <citation type="journal article" date="2021" name="Environ. Microbiol.">
        <title>Gene family expansions and transcriptome signatures uncover fungal adaptations to wood decay.</title>
        <authorList>
            <person name="Hage H."/>
            <person name="Miyauchi S."/>
            <person name="Viragh M."/>
            <person name="Drula E."/>
            <person name="Min B."/>
            <person name="Chaduli D."/>
            <person name="Navarro D."/>
            <person name="Favel A."/>
            <person name="Norest M."/>
            <person name="Lesage-Meessen L."/>
            <person name="Balint B."/>
            <person name="Merenyi Z."/>
            <person name="de Eugenio L."/>
            <person name="Morin E."/>
            <person name="Martinez A.T."/>
            <person name="Baldrian P."/>
            <person name="Stursova M."/>
            <person name="Martinez M.J."/>
            <person name="Novotny C."/>
            <person name="Magnuson J.K."/>
            <person name="Spatafora J.W."/>
            <person name="Maurice S."/>
            <person name="Pangilinan J."/>
            <person name="Andreopoulos W."/>
            <person name="LaButti K."/>
            <person name="Hundley H."/>
            <person name="Na H."/>
            <person name="Kuo A."/>
            <person name="Barry K."/>
            <person name="Lipzen A."/>
            <person name="Henrissat B."/>
            <person name="Riley R."/>
            <person name="Ahrendt S."/>
            <person name="Nagy L.G."/>
            <person name="Grigoriev I.V."/>
            <person name="Martin F."/>
            <person name="Rosso M.N."/>
        </authorList>
    </citation>
    <scope>NUCLEOTIDE SEQUENCE</scope>
    <source>
        <strain evidence="1">CBS 384.51</strain>
    </source>
</reference>
<dbReference type="EMBL" id="MU274903">
    <property type="protein sequence ID" value="KAI0092529.1"/>
    <property type="molecule type" value="Genomic_DNA"/>
</dbReference>
<proteinExistence type="predicted"/>
<organism evidence="1 2">
    <name type="scientific">Irpex rosettiformis</name>
    <dbReference type="NCBI Taxonomy" id="378272"/>
    <lineage>
        <taxon>Eukaryota</taxon>
        <taxon>Fungi</taxon>
        <taxon>Dikarya</taxon>
        <taxon>Basidiomycota</taxon>
        <taxon>Agaricomycotina</taxon>
        <taxon>Agaricomycetes</taxon>
        <taxon>Polyporales</taxon>
        <taxon>Irpicaceae</taxon>
        <taxon>Irpex</taxon>
    </lineage>
</organism>
<dbReference type="Proteomes" id="UP001055072">
    <property type="component" value="Unassembled WGS sequence"/>
</dbReference>
<accession>A0ACB8UES0</accession>
<evidence type="ECO:0000313" key="2">
    <source>
        <dbReference type="Proteomes" id="UP001055072"/>
    </source>
</evidence>
<keyword evidence="2" id="KW-1185">Reference proteome</keyword>
<protein>
    <submittedName>
        <fullName evidence="1">Uncharacterized protein</fullName>
    </submittedName>
</protein>
<sequence length="287" mass="32699">MKVEPRSHIRLEDEPLSTVSLHKTGPDRFRHQTTDPWPYSTWNIRRGHAAVDGFALGRLAVDGGRRGIGRGRLVKSNKNWVPWPPLPERASQSRRGRCLHTQSTLYSHYSVLLVVFTFQLSTISASFPLWEISGRWRYRAHVRISTPTCLLEQVEAIDVNRILRPTPMTSLNQSNSACSRHEQIRNAGSLPLIYFIFYLWSIDSADQSVVVAKDRRSRSRRVPQRVSSGAFHLRVSYYPLQVPTVHRTCLMFEKVIGTWDITYADIVSIAGCAFTVWSSPRGTLVNA</sequence>
<evidence type="ECO:0000313" key="1">
    <source>
        <dbReference type="EMBL" id="KAI0092529.1"/>
    </source>
</evidence>
<gene>
    <name evidence="1" type="ORF">BDY19DRAFT_490504</name>
</gene>
<comment type="caution">
    <text evidence="1">The sequence shown here is derived from an EMBL/GenBank/DDBJ whole genome shotgun (WGS) entry which is preliminary data.</text>
</comment>